<evidence type="ECO:0000256" key="1">
    <source>
        <dbReference type="SAM" id="MobiDB-lite"/>
    </source>
</evidence>
<feature type="compositionally biased region" description="Basic and acidic residues" evidence="1">
    <location>
        <begin position="22"/>
        <end position="60"/>
    </location>
</feature>
<proteinExistence type="predicted"/>
<feature type="region of interest" description="Disordered" evidence="1">
    <location>
        <begin position="1"/>
        <end position="60"/>
    </location>
</feature>
<evidence type="ECO:0000313" key="4">
    <source>
        <dbReference type="Proteomes" id="UP000192319"/>
    </source>
</evidence>
<evidence type="ECO:0000313" key="2">
    <source>
        <dbReference type="EMBL" id="MCV7381275.1"/>
    </source>
</evidence>
<sequence>MTNPGPDPTSDPVSHTQELENIVDRLGDKVANEREAEDVPGKPSERENTATRGSEEEPPD</sequence>
<evidence type="ECO:0000313" key="5">
    <source>
        <dbReference type="Proteomes" id="UP001141650"/>
    </source>
</evidence>
<reference evidence="2" key="3">
    <citation type="journal article" date="2022" name="BMC Genomics">
        <title>Comparative genome analysis of mycobacteria focusing on tRNA and non-coding RNA.</title>
        <authorList>
            <person name="Behra P.R.K."/>
            <person name="Pettersson B.M.F."/>
            <person name="Ramesh M."/>
            <person name="Das S."/>
            <person name="Dasgupta S."/>
            <person name="Kirsebom L.A."/>
        </authorList>
    </citation>
    <scope>NUCLEOTIDE SEQUENCE</scope>
    <source>
        <strain evidence="2">CCUG 55640</strain>
    </source>
</reference>
<protein>
    <submittedName>
        <fullName evidence="2">Uncharacterized protein</fullName>
    </submittedName>
</protein>
<dbReference type="RefSeq" id="WP_083139675.1">
    <property type="nucleotide sequence ID" value="NZ_JACKVH010000017.1"/>
</dbReference>
<dbReference type="Proteomes" id="UP001141650">
    <property type="component" value="Unassembled WGS sequence"/>
</dbReference>
<organism evidence="2 5">
    <name type="scientific">Mycobacterium alsense</name>
    <dbReference type="NCBI Taxonomy" id="324058"/>
    <lineage>
        <taxon>Bacteria</taxon>
        <taxon>Bacillati</taxon>
        <taxon>Actinomycetota</taxon>
        <taxon>Actinomycetes</taxon>
        <taxon>Mycobacteriales</taxon>
        <taxon>Mycobacteriaceae</taxon>
        <taxon>Mycobacterium</taxon>
    </lineage>
</organism>
<dbReference type="AlphaFoldDB" id="A0AA41XSC3"/>
<evidence type="ECO:0000313" key="3">
    <source>
        <dbReference type="EMBL" id="OQZ88994.1"/>
    </source>
</evidence>
<gene>
    <name evidence="3" type="ORF">BST11_20105</name>
    <name evidence="2" type="ORF">H7K38_21845</name>
</gene>
<dbReference type="Proteomes" id="UP000192319">
    <property type="component" value="Unassembled WGS sequence"/>
</dbReference>
<reference evidence="3 4" key="1">
    <citation type="submission" date="2017-02" db="EMBL/GenBank/DDBJ databases">
        <title>The new phylogeny of genus Mycobacterium.</title>
        <authorList>
            <person name="Tortoli E."/>
            <person name="Trovato A."/>
            <person name="Cirillo D.M."/>
        </authorList>
    </citation>
    <scope>NUCLEOTIDE SEQUENCE [LARGE SCALE GENOMIC DNA]</scope>
    <source>
        <strain evidence="3 4">DSM 45230</strain>
    </source>
</reference>
<dbReference type="EMBL" id="JACKVH010000017">
    <property type="protein sequence ID" value="MCV7381275.1"/>
    <property type="molecule type" value="Genomic_DNA"/>
</dbReference>
<dbReference type="EMBL" id="MVHD01000042">
    <property type="protein sequence ID" value="OQZ88994.1"/>
    <property type="molecule type" value="Genomic_DNA"/>
</dbReference>
<comment type="caution">
    <text evidence="2">The sequence shown here is derived from an EMBL/GenBank/DDBJ whole genome shotgun (WGS) entry which is preliminary data.</text>
</comment>
<accession>A0AA41XSC3</accession>
<keyword evidence="4" id="KW-1185">Reference proteome</keyword>
<name>A0AA41XSC3_9MYCO</name>
<reference evidence="2" key="2">
    <citation type="submission" date="2020-07" db="EMBL/GenBank/DDBJ databases">
        <authorList>
            <person name="Pettersson B.M.F."/>
            <person name="Behra P.R.K."/>
            <person name="Ramesh M."/>
            <person name="Das S."/>
            <person name="Dasgupta S."/>
            <person name="Kirsebom L.A."/>
        </authorList>
    </citation>
    <scope>NUCLEOTIDE SEQUENCE</scope>
    <source>
        <strain evidence="2">CCUG 55640</strain>
    </source>
</reference>